<dbReference type="Proteomes" id="UP001390963">
    <property type="component" value="Unassembled WGS sequence"/>
</dbReference>
<dbReference type="AlphaFoldDB" id="A0AB35YS78"/>
<feature type="binding site" evidence="16">
    <location>
        <begin position="94"/>
        <end position="97"/>
    </location>
    <ligand>
        <name>substrate</name>
    </ligand>
</feature>
<evidence type="ECO:0000256" key="3">
    <source>
        <dbReference type="ARBA" id="ARBA00004496"/>
    </source>
</evidence>
<evidence type="ECO:0000313" key="19">
    <source>
        <dbReference type="Proteomes" id="UP001388259"/>
    </source>
</evidence>
<dbReference type="EMBL" id="JAZBJM010000003">
    <property type="protein sequence ID" value="MEM0518186.1"/>
    <property type="molecule type" value="Genomic_DNA"/>
</dbReference>
<evidence type="ECO:0000256" key="12">
    <source>
        <dbReference type="ARBA" id="ARBA00022958"/>
    </source>
</evidence>
<dbReference type="HAMAP" id="MF_01274">
    <property type="entry name" value="Pantothen_kinase_3"/>
    <property type="match status" value="1"/>
</dbReference>
<evidence type="ECO:0000256" key="11">
    <source>
        <dbReference type="ARBA" id="ARBA00022840"/>
    </source>
</evidence>
<keyword evidence="12 16" id="KW-0630">Potassium</keyword>
<keyword evidence="16" id="KW-0479">Metal-binding</keyword>
<comment type="function">
    <text evidence="16">Catalyzes the phosphorylation of pantothenate (Pan), the first step in CoA biosynthesis.</text>
</comment>
<dbReference type="Pfam" id="PF03309">
    <property type="entry name" value="Pan_kinase"/>
    <property type="match status" value="1"/>
</dbReference>
<comment type="pathway">
    <text evidence="4 16">Cofactor biosynthesis; coenzyme A biosynthesis; CoA from (R)-pantothenate: step 1/5.</text>
</comment>
<dbReference type="GO" id="GO:0005737">
    <property type="term" value="C:cytoplasm"/>
    <property type="evidence" value="ECO:0007669"/>
    <property type="project" value="UniProtKB-SubCell"/>
</dbReference>
<evidence type="ECO:0000256" key="1">
    <source>
        <dbReference type="ARBA" id="ARBA00001206"/>
    </source>
</evidence>
<reference evidence="17 20" key="1">
    <citation type="submission" date="2024-01" db="EMBL/GenBank/DDBJ databases">
        <title>Aequorivita flavus sp. nov., isolated from deep-sea sediment.</title>
        <authorList>
            <person name="Chen X."/>
        </authorList>
    </citation>
    <scope>NUCLEOTIDE SEQUENCE</scope>
    <source>
        <strain evidence="17">MCCC 1A16923</strain>
        <strain evidence="18 20">MCCC 1A16935</strain>
    </source>
</reference>
<feature type="binding site" evidence="16">
    <location>
        <position position="172"/>
    </location>
    <ligand>
        <name>substrate</name>
    </ligand>
</feature>
<evidence type="ECO:0000313" key="20">
    <source>
        <dbReference type="Proteomes" id="UP001390963"/>
    </source>
</evidence>
<protein>
    <recommendedName>
        <fullName evidence="15 16">Type III pantothenate kinase</fullName>
        <ecNumber evidence="6 16">2.7.1.33</ecNumber>
    </recommendedName>
    <alternativeName>
        <fullName evidence="16">PanK-III</fullName>
    </alternativeName>
    <alternativeName>
        <fullName evidence="16">Pantothenic acid kinase</fullName>
    </alternativeName>
</protein>
<evidence type="ECO:0000313" key="17">
    <source>
        <dbReference type="EMBL" id="MEM0518186.1"/>
    </source>
</evidence>
<evidence type="ECO:0000256" key="7">
    <source>
        <dbReference type="ARBA" id="ARBA00022490"/>
    </source>
</evidence>
<evidence type="ECO:0000256" key="13">
    <source>
        <dbReference type="ARBA" id="ARBA00022993"/>
    </source>
</evidence>
<evidence type="ECO:0000256" key="8">
    <source>
        <dbReference type="ARBA" id="ARBA00022679"/>
    </source>
</evidence>
<keyword evidence="11 16" id="KW-0067">ATP-binding</keyword>
<keyword evidence="10 16" id="KW-0418">Kinase</keyword>
<evidence type="ECO:0000256" key="4">
    <source>
        <dbReference type="ARBA" id="ARBA00005225"/>
    </source>
</evidence>
<evidence type="ECO:0000256" key="16">
    <source>
        <dbReference type="HAMAP-Rule" id="MF_01274"/>
    </source>
</evidence>
<dbReference type="PANTHER" id="PTHR34265:SF1">
    <property type="entry name" value="TYPE III PANTOTHENATE KINASE"/>
    <property type="match status" value="1"/>
</dbReference>
<evidence type="ECO:0000256" key="9">
    <source>
        <dbReference type="ARBA" id="ARBA00022741"/>
    </source>
</evidence>
<evidence type="ECO:0000313" key="18">
    <source>
        <dbReference type="EMBL" id="MEM0572882.1"/>
    </source>
</evidence>
<keyword evidence="9 16" id="KW-0547">Nucleotide-binding</keyword>
<accession>A0AB35YS78</accession>
<comment type="cofactor">
    <cofactor evidence="16">
        <name>NH4(+)</name>
        <dbReference type="ChEBI" id="CHEBI:28938"/>
    </cofactor>
    <cofactor evidence="16">
        <name>K(+)</name>
        <dbReference type="ChEBI" id="CHEBI:29103"/>
    </cofactor>
    <text evidence="16">A monovalent cation. Ammonium or potassium.</text>
</comment>
<dbReference type="RefSeq" id="WP_342687167.1">
    <property type="nucleotide sequence ID" value="NZ_JAZBJM010000003.1"/>
</dbReference>
<feature type="binding site" evidence="16">
    <location>
        <position position="87"/>
    </location>
    <ligand>
        <name>substrate</name>
    </ligand>
</feature>
<comment type="caution">
    <text evidence="17">The sequence shown here is derived from an EMBL/GenBank/DDBJ whole genome shotgun (WGS) entry which is preliminary data.</text>
</comment>
<dbReference type="Proteomes" id="UP001388259">
    <property type="component" value="Unassembled WGS sequence"/>
</dbReference>
<gene>
    <name evidence="16" type="primary">coaX</name>
    <name evidence="18" type="ORF">VZD24_05095</name>
    <name evidence="17" type="ORF">VZD85_07475</name>
</gene>
<dbReference type="NCBIfam" id="TIGR00671">
    <property type="entry name" value="baf"/>
    <property type="match status" value="1"/>
</dbReference>
<dbReference type="EC" id="2.7.1.33" evidence="6 16"/>
<organism evidence="17 19">
    <name type="scientific">Aequorivita flava</name>
    <dbReference type="NCBI Taxonomy" id="3114371"/>
    <lineage>
        <taxon>Bacteria</taxon>
        <taxon>Pseudomonadati</taxon>
        <taxon>Bacteroidota</taxon>
        <taxon>Flavobacteriia</taxon>
        <taxon>Flavobacteriales</taxon>
        <taxon>Flavobacteriaceae</taxon>
        <taxon>Aequorivita</taxon>
    </lineage>
</organism>
<dbReference type="EMBL" id="JBANCF010000003">
    <property type="protein sequence ID" value="MEM0572882.1"/>
    <property type="molecule type" value="Genomic_DNA"/>
</dbReference>
<comment type="similarity">
    <text evidence="14 16">Belongs to the type III pantothenate kinase family.</text>
</comment>
<proteinExistence type="inferred from homology"/>
<comment type="catalytic activity">
    <reaction evidence="1 16">
        <text>(R)-pantothenate + ATP = (R)-4'-phosphopantothenate + ADP + H(+)</text>
        <dbReference type="Rhea" id="RHEA:16373"/>
        <dbReference type="ChEBI" id="CHEBI:10986"/>
        <dbReference type="ChEBI" id="CHEBI:15378"/>
        <dbReference type="ChEBI" id="CHEBI:29032"/>
        <dbReference type="ChEBI" id="CHEBI:30616"/>
        <dbReference type="ChEBI" id="CHEBI:456216"/>
        <dbReference type="EC" id="2.7.1.33"/>
    </reaction>
</comment>
<evidence type="ECO:0000256" key="2">
    <source>
        <dbReference type="ARBA" id="ARBA00001958"/>
    </source>
</evidence>
<feature type="binding site" evidence="16">
    <location>
        <position position="117"/>
    </location>
    <ligand>
        <name>K(+)</name>
        <dbReference type="ChEBI" id="CHEBI:29103"/>
    </ligand>
</feature>
<keyword evidence="20" id="KW-1185">Reference proteome</keyword>
<dbReference type="GO" id="GO:0005524">
    <property type="term" value="F:ATP binding"/>
    <property type="evidence" value="ECO:0007669"/>
    <property type="project" value="UniProtKB-UniRule"/>
</dbReference>
<dbReference type="NCBIfam" id="NF009853">
    <property type="entry name" value="PRK13320.1-5"/>
    <property type="match status" value="1"/>
</dbReference>
<dbReference type="SUPFAM" id="SSF53067">
    <property type="entry name" value="Actin-like ATPase domain"/>
    <property type="match status" value="2"/>
</dbReference>
<dbReference type="PANTHER" id="PTHR34265">
    <property type="entry name" value="TYPE III PANTOTHENATE KINASE"/>
    <property type="match status" value="1"/>
</dbReference>
<dbReference type="InterPro" id="IPR043129">
    <property type="entry name" value="ATPase_NBD"/>
</dbReference>
<evidence type="ECO:0000256" key="6">
    <source>
        <dbReference type="ARBA" id="ARBA00012102"/>
    </source>
</evidence>
<feature type="binding site" evidence="16">
    <location>
        <position position="120"/>
    </location>
    <ligand>
        <name>ATP</name>
        <dbReference type="ChEBI" id="CHEBI:30616"/>
    </ligand>
</feature>
<comment type="subcellular location">
    <subcellularLocation>
        <location evidence="3 16">Cytoplasm</location>
    </subcellularLocation>
</comment>
<comment type="subunit">
    <text evidence="5 16">Homodimer.</text>
</comment>
<evidence type="ECO:0000256" key="14">
    <source>
        <dbReference type="ARBA" id="ARBA00038036"/>
    </source>
</evidence>
<dbReference type="CDD" id="cd24015">
    <property type="entry name" value="ASKHA_NBD_PanK-III"/>
    <property type="match status" value="1"/>
</dbReference>
<feature type="active site" description="Proton acceptor" evidence="16">
    <location>
        <position position="96"/>
    </location>
</feature>
<dbReference type="GO" id="GO:0004594">
    <property type="term" value="F:pantothenate kinase activity"/>
    <property type="evidence" value="ECO:0007669"/>
    <property type="project" value="UniProtKB-UniRule"/>
</dbReference>
<keyword evidence="8 16" id="KW-0808">Transferase</keyword>
<keyword evidence="7 16" id="KW-0963">Cytoplasm</keyword>
<feature type="binding site" evidence="16">
    <location>
        <begin position="6"/>
        <end position="13"/>
    </location>
    <ligand>
        <name>ATP</name>
        <dbReference type="ChEBI" id="CHEBI:30616"/>
    </ligand>
</feature>
<keyword evidence="13 16" id="KW-0173">Coenzyme A biosynthesis</keyword>
<dbReference type="GO" id="GO:0046872">
    <property type="term" value="F:metal ion binding"/>
    <property type="evidence" value="ECO:0007669"/>
    <property type="project" value="UniProtKB-KW"/>
</dbReference>
<sequence>MNLVIDVGNTLVKLGVFDSESLKYKKSCIKPDFLPTLEEIYESFPAIKRSIVSSVSNLSEHQLSKLKQLYKVLILNHETEVPFKNSYTTPQTLGIDRIALVSAAAHKHKEKNVLIIDAGTCITYDFLNDKNEYLGGVISPGITMRYKSLHTFTAKLPLLEATSTKLITGNSTVSAIHSGVVNGMLFEIDGFITAYKENYENLTVILTGGDAHFLRDSIKNDIFANSNFLMEGLNHILEYNNH</sequence>
<name>A0AB35YS78_9FLAO</name>
<dbReference type="Gene3D" id="3.30.420.40">
    <property type="match status" value="2"/>
</dbReference>
<evidence type="ECO:0000256" key="15">
    <source>
        <dbReference type="ARBA" id="ARBA00040883"/>
    </source>
</evidence>
<dbReference type="InterPro" id="IPR004619">
    <property type="entry name" value="Type_III_PanK"/>
</dbReference>
<evidence type="ECO:0000256" key="10">
    <source>
        <dbReference type="ARBA" id="ARBA00022777"/>
    </source>
</evidence>
<evidence type="ECO:0000256" key="5">
    <source>
        <dbReference type="ARBA" id="ARBA00011738"/>
    </source>
</evidence>
<comment type="cofactor">
    <cofactor evidence="2">
        <name>K(+)</name>
        <dbReference type="ChEBI" id="CHEBI:29103"/>
    </cofactor>
</comment>
<dbReference type="GO" id="GO:0015937">
    <property type="term" value="P:coenzyme A biosynthetic process"/>
    <property type="evidence" value="ECO:0007669"/>
    <property type="project" value="UniProtKB-UniRule"/>
</dbReference>